<evidence type="ECO:0000256" key="2">
    <source>
        <dbReference type="ARBA" id="ARBA00022845"/>
    </source>
</evidence>
<sequence length="120" mass="13241">MDHQLAKPVPVKKVTVKDFSQIPSNHSTTPGGTLFSTTPGGTRIIYEREFILSCRNSPAARSPPPDMTFLPELTPNSGDKSTRPCNGHKVKDFSLDLPEFISDHDNRSNKGDDAPFEMDI</sequence>
<dbReference type="GO" id="GO:0045947">
    <property type="term" value="P:negative regulation of translational initiation"/>
    <property type="evidence" value="ECO:0007669"/>
    <property type="project" value="InterPro"/>
</dbReference>
<dbReference type="PANTHER" id="PTHR12669:SF12">
    <property type="entry name" value="EUKARYOTIC TRANSLATION INITIATION FACTOR 4E-BINDING PROTEIN"/>
    <property type="match status" value="1"/>
</dbReference>
<proteinExistence type="inferred from homology"/>
<name>A0AAE1Z7N8_SCHME</name>
<keyword evidence="2" id="KW-0810">Translation regulation</keyword>
<feature type="compositionally biased region" description="Polar residues" evidence="4">
    <location>
        <begin position="21"/>
        <end position="39"/>
    </location>
</feature>
<comment type="similarity">
    <text evidence="1">Belongs to the eIF4E-binding protein family.</text>
</comment>
<accession>A0AAE1Z7N8</accession>
<evidence type="ECO:0000256" key="4">
    <source>
        <dbReference type="SAM" id="MobiDB-lite"/>
    </source>
</evidence>
<reference evidence="5" key="2">
    <citation type="journal article" date="2023" name="Infect Dis Poverty">
        <title>Chromosome-scale genome of the human blood fluke Schistosoma mekongi and its implications for public health.</title>
        <authorList>
            <person name="Zhou M."/>
            <person name="Xu L."/>
            <person name="Xu D."/>
            <person name="Chen W."/>
            <person name="Khan J."/>
            <person name="Hu Y."/>
            <person name="Huang H."/>
            <person name="Wei H."/>
            <person name="Zhang Y."/>
            <person name="Chusongsang P."/>
            <person name="Tanasarnprasert K."/>
            <person name="Hu X."/>
            <person name="Limpanont Y."/>
            <person name="Lv Z."/>
        </authorList>
    </citation>
    <scope>NUCLEOTIDE SEQUENCE</scope>
    <source>
        <strain evidence="5">LV_2022a</strain>
    </source>
</reference>
<keyword evidence="6" id="KW-1185">Reference proteome</keyword>
<dbReference type="Pfam" id="PF05456">
    <property type="entry name" value="eIF_4EBP"/>
    <property type="match status" value="1"/>
</dbReference>
<dbReference type="Proteomes" id="UP001292079">
    <property type="component" value="Unassembled WGS sequence"/>
</dbReference>
<keyword evidence="3" id="KW-0652">Protein synthesis inhibitor</keyword>
<organism evidence="5 6">
    <name type="scientific">Schistosoma mekongi</name>
    <name type="common">Parasitic worm</name>
    <dbReference type="NCBI Taxonomy" id="38744"/>
    <lineage>
        <taxon>Eukaryota</taxon>
        <taxon>Metazoa</taxon>
        <taxon>Spiralia</taxon>
        <taxon>Lophotrochozoa</taxon>
        <taxon>Platyhelminthes</taxon>
        <taxon>Trematoda</taxon>
        <taxon>Digenea</taxon>
        <taxon>Strigeidida</taxon>
        <taxon>Schistosomatoidea</taxon>
        <taxon>Schistosomatidae</taxon>
        <taxon>Schistosoma</taxon>
    </lineage>
</organism>
<feature type="region of interest" description="Disordered" evidence="4">
    <location>
        <begin position="56"/>
        <end position="120"/>
    </location>
</feature>
<dbReference type="AlphaFoldDB" id="A0AAE1Z7N8"/>
<reference evidence="5" key="1">
    <citation type="submission" date="2022-04" db="EMBL/GenBank/DDBJ databases">
        <authorList>
            <person name="Xu L."/>
            <person name="Lv Z."/>
        </authorList>
    </citation>
    <scope>NUCLEOTIDE SEQUENCE</scope>
    <source>
        <strain evidence="5">LV_2022a</strain>
    </source>
</reference>
<comment type="caution">
    <text evidence="5">The sequence shown here is derived from an EMBL/GenBank/DDBJ whole genome shotgun (WGS) entry which is preliminary data.</text>
</comment>
<dbReference type="InterPro" id="IPR008606">
    <property type="entry name" value="EIF4EBP"/>
</dbReference>
<dbReference type="EMBL" id="JALJAT010000006">
    <property type="protein sequence ID" value="KAK4468858.1"/>
    <property type="molecule type" value="Genomic_DNA"/>
</dbReference>
<feature type="compositionally biased region" description="Basic and acidic residues" evidence="4">
    <location>
        <begin position="101"/>
        <end position="113"/>
    </location>
</feature>
<dbReference type="GO" id="GO:0008190">
    <property type="term" value="F:eukaryotic initiation factor 4E binding"/>
    <property type="evidence" value="ECO:0007669"/>
    <property type="project" value="InterPro"/>
</dbReference>
<evidence type="ECO:0000256" key="1">
    <source>
        <dbReference type="ARBA" id="ARBA00005480"/>
    </source>
</evidence>
<evidence type="ECO:0000313" key="5">
    <source>
        <dbReference type="EMBL" id="KAK4468858.1"/>
    </source>
</evidence>
<protein>
    <recommendedName>
        <fullName evidence="7">Eukaryotic translation initiation factor 4E-binding protein 1</fullName>
    </recommendedName>
</protein>
<evidence type="ECO:0000256" key="3">
    <source>
        <dbReference type="ARBA" id="ARBA00023193"/>
    </source>
</evidence>
<evidence type="ECO:0008006" key="7">
    <source>
        <dbReference type="Google" id="ProtNLM"/>
    </source>
</evidence>
<feature type="region of interest" description="Disordered" evidence="4">
    <location>
        <begin position="20"/>
        <end position="39"/>
    </location>
</feature>
<evidence type="ECO:0000313" key="6">
    <source>
        <dbReference type="Proteomes" id="UP001292079"/>
    </source>
</evidence>
<gene>
    <name evidence="5" type="ORF">MN116_008022</name>
</gene>
<dbReference type="PANTHER" id="PTHR12669">
    <property type="entry name" value="EUKARYOTIC TRANSLATION INITIATION FACTOR 4E-BINDING PROTEIN"/>
    <property type="match status" value="1"/>
</dbReference>
<dbReference type="GO" id="GO:0005737">
    <property type="term" value="C:cytoplasm"/>
    <property type="evidence" value="ECO:0007669"/>
    <property type="project" value="TreeGrafter"/>
</dbReference>